<protein>
    <recommendedName>
        <fullName evidence="11">HPr kinase/phosphorylase</fullName>
        <shortName evidence="11">HPrK/P</shortName>
        <ecNumber evidence="11">2.7.11.-</ecNumber>
        <ecNumber evidence="11">2.7.4.-</ecNumber>
    </recommendedName>
    <alternativeName>
        <fullName evidence="11">HPr(Ser) kinase/phosphorylase</fullName>
    </alternativeName>
</protein>
<evidence type="ECO:0000256" key="12">
    <source>
        <dbReference type="SAM" id="MobiDB-lite"/>
    </source>
</evidence>
<evidence type="ECO:0000256" key="4">
    <source>
        <dbReference type="ARBA" id="ARBA00022527"/>
    </source>
</evidence>
<dbReference type="GO" id="GO:0006109">
    <property type="term" value="P:regulation of carbohydrate metabolic process"/>
    <property type="evidence" value="ECO:0007669"/>
    <property type="project" value="UniProtKB-UniRule"/>
</dbReference>
<keyword evidence="4 11" id="KW-0723">Serine/threonine-protein kinase</keyword>
<keyword evidence="9 11" id="KW-0511">Multifunctional enzyme</keyword>
<feature type="binding site" evidence="11">
    <location>
        <position position="212"/>
    </location>
    <ligand>
        <name>Mg(2+)</name>
        <dbReference type="ChEBI" id="CHEBI:18420"/>
    </ligand>
</feature>
<feature type="domain" description="HPr(Ser) kinase/phosphorylase N-terminal" evidence="13">
    <location>
        <begin position="10"/>
        <end position="136"/>
    </location>
</feature>
<dbReference type="EC" id="2.7.4.-" evidence="11"/>
<dbReference type="Pfam" id="PF02603">
    <property type="entry name" value="Hpr_kinase_N"/>
    <property type="match status" value="1"/>
</dbReference>
<feature type="active site" description="Proton acceptor; for phosphorylation activity. Proton donor; for dephosphorylation activity" evidence="11">
    <location>
        <position position="187"/>
    </location>
</feature>
<keyword evidence="11" id="KW-0479">Metal-binding</keyword>
<dbReference type="Proteomes" id="UP000244896">
    <property type="component" value="Chromosome"/>
</dbReference>
<feature type="active site" evidence="11">
    <location>
        <position position="253"/>
    </location>
</feature>
<dbReference type="AlphaFoldDB" id="A0A2U8E5A0"/>
<feature type="active site" evidence="11">
    <location>
        <position position="169"/>
    </location>
</feature>
<feature type="domain" description="HPr kinase/phosphorylase C-terminal" evidence="14">
    <location>
        <begin position="144"/>
        <end position="308"/>
    </location>
</feature>
<dbReference type="Gene3D" id="3.40.50.300">
    <property type="entry name" value="P-loop containing nucleotide triphosphate hydrolases"/>
    <property type="match status" value="1"/>
</dbReference>
<evidence type="ECO:0000313" key="16">
    <source>
        <dbReference type="Proteomes" id="UP000244896"/>
    </source>
</evidence>
<feature type="binding site" evidence="11">
    <location>
        <position position="170"/>
    </location>
    <ligand>
        <name>Mg(2+)</name>
        <dbReference type="ChEBI" id="CHEBI:18420"/>
    </ligand>
</feature>
<proteinExistence type="inferred from homology"/>
<dbReference type="CDD" id="cd01918">
    <property type="entry name" value="HprK_C"/>
    <property type="match status" value="1"/>
</dbReference>
<dbReference type="InterPro" id="IPR027417">
    <property type="entry name" value="P-loop_NTPase"/>
</dbReference>
<comment type="domain">
    <text evidence="11">The Walker A ATP-binding motif also binds Pi and PPi.</text>
</comment>
<comment type="function">
    <text evidence="11">Catalyzes the ATP- as well as the pyrophosphate-dependent phosphorylation of a specific serine residue in HPr, a phosphocarrier protein of the phosphoenolpyruvate-dependent sugar phosphotransferase system (PTS). HprK/P also catalyzes the pyrophosphate-producing, inorganic phosphate-dependent dephosphorylation (phosphorolysis) of seryl-phosphorylated HPr (P-Ser-HPr).</text>
</comment>
<evidence type="ECO:0000256" key="9">
    <source>
        <dbReference type="ARBA" id="ARBA00023268"/>
    </source>
</evidence>
<evidence type="ECO:0000256" key="10">
    <source>
        <dbReference type="ARBA" id="ARBA00047657"/>
    </source>
</evidence>
<sequence length="344" mass="38760">MSKANTINGITVAHFFQTYGAKLKMEIVTGTGGLHRVIREGSINRPSLALTGFFRYFANKRIQVLGAAEMTFIKTLNPERQVEIFRGMFKHQIPCLILTRSFHPTPELLAVAKECNLPLFRTPLITMKFINQATHFIDNEFHSPITEHATTVDVRGIGVMIRGGSGVGKSECALALIERGHSLVADDYTVLRLLDERELTASSRELNFGYLECRGIGIINIVEMFGVRAVRPEKRIDLVVSMYEWTPDAIEERTGLADNYYEILGQKIPHITLYVRPGRDMARLIEVAALTQALKRVGIHSAEEFNNRLVAHMADPKKKLDSPFQIKVRPSDPTEFPSRINAER</sequence>
<dbReference type="GO" id="GO:0004674">
    <property type="term" value="F:protein serine/threonine kinase activity"/>
    <property type="evidence" value="ECO:0007669"/>
    <property type="project" value="UniProtKB-KW"/>
</dbReference>
<evidence type="ECO:0000256" key="2">
    <source>
        <dbReference type="ARBA" id="ARBA00006883"/>
    </source>
</evidence>
<comment type="miscellaneous">
    <text evidence="11">Both phosphorylation and phosphorolysis are carried out by the same active site and suggest a common mechanism for both reactions.</text>
</comment>
<evidence type="ECO:0000256" key="7">
    <source>
        <dbReference type="ARBA" id="ARBA00022777"/>
    </source>
</evidence>
<evidence type="ECO:0000313" key="15">
    <source>
        <dbReference type="EMBL" id="AWI09935.1"/>
    </source>
</evidence>
<keyword evidence="16" id="KW-1185">Reference proteome</keyword>
<dbReference type="InterPro" id="IPR028979">
    <property type="entry name" value="Ser_kin/Pase_Hpr-like_N_sf"/>
</dbReference>
<comment type="subunit">
    <text evidence="3 11">Homohexamer.</text>
</comment>
<comment type="catalytic activity">
    <reaction evidence="10 11">
        <text>[HPr protein]-O-phospho-L-serine + phosphate + H(+) = [HPr protein]-L-serine + diphosphate</text>
        <dbReference type="Rhea" id="RHEA:46604"/>
        <dbReference type="Rhea" id="RHEA-COMP:11602"/>
        <dbReference type="Rhea" id="RHEA-COMP:11603"/>
        <dbReference type="ChEBI" id="CHEBI:15378"/>
        <dbReference type="ChEBI" id="CHEBI:29999"/>
        <dbReference type="ChEBI" id="CHEBI:33019"/>
        <dbReference type="ChEBI" id="CHEBI:43474"/>
        <dbReference type="ChEBI" id="CHEBI:83421"/>
    </reaction>
</comment>
<dbReference type="HAMAP" id="MF_01249">
    <property type="entry name" value="HPr_kinase"/>
    <property type="match status" value="1"/>
</dbReference>
<dbReference type="KEGG" id="elut:CKA38_12360"/>
<dbReference type="GO" id="GO:0004712">
    <property type="term" value="F:protein serine/threonine/tyrosine kinase activity"/>
    <property type="evidence" value="ECO:0007669"/>
    <property type="project" value="UniProtKB-UniRule"/>
</dbReference>
<dbReference type="OrthoDB" id="9778803at2"/>
<organism evidence="15 16">
    <name type="scientific">Ereboglobus luteus</name>
    <dbReference type="NCBI Taxonomy" id="1796921"/>
    <lineage>
        <taxon>Bacteria</taxon>
        <taxon>Pseudomonadati</taxon>
        <taxon>Verrucomicrobiota</taxon>
        <taxon>Opitutia</taxon>
        <taxon>Opitutales</taxon>
        <taxon>Opitutaceae</taxon>
        <taxon>Ereboglobus</taxon>
    </lineage>
</organism>
<feature type="region of interest" description="Disordered" evidence="12">
    <location>
        <begin position="322"/>
        <end position="344"/>
    </location>
</feature>
<feature type="active site" evidence="11">
    <location>
        <position position="148"/>
    </location>
</feature>
<dbReference type="NCBIfam" id="TIGR00679">
    <property type="entry name" value="hpr-ser"/>
    <property type="match status" value="1"/>
</dbReference>
<dbReference type="RefSeq" id="WP_108825750.1">
    <property type="nucleotide sequence ID" value="NZ_CP023004.1"/>
</dbReference>
<dbReference type="InterPro" id="IPR003755">
    <property type="entry name" value="HPr(Ser)_kin/Pase"/>
</dbReference>
<reference evidence="15 16" key="1">
    <citation type="journal article" date="2018" name="Syst. Appl. Microbiol.">
        <title>Ereboglobus luteus gen. nov. sp. nov. from cockroach guts, and new insights into the oxygen relationship of the genera Opitutus and Didymococcus (Verrucomicrobia: Opitutaceae).</title>
        <authorList>
            <person name="Tegtmeier D."/>
            <person name="Belitz A."/>
            <person name="Radek R."/>
            <person name="Heimerl T."/>
            <person name="Brune A."/>
        </authorList>
    </citation>
    <scope>NUCLEOTIDE SEQUENCE [LARGE SCALE GENOMIC DNA]</scope>
    <source>
        <strain evidence="15 16">Ho45</strain>
    </source>
</reference>
<keyword evidence="11" id="KW-0460">Magnesium</keyword>
<dbReference type="GO" id="GO:0000155">
    <property type="term" value="F:phosphorelay sensor kinase activity"/>
    <property type="evidence" value="ECO:0007669"/>
    <property type="project" value="InterPro"/>
</dbReference>
<gene>
    <name evidence="11 15" type="primary">hprK</name>
    <name evidence="15" type="ORF">CKA38_12360</name>
</gene>
<evidence type="ECO:0000259" key="14">
    <source>
        <dbReference type="Pfam" id="PF07475"/>
    </source>
</evidence>
<dbReference type="EC" id="2.7.11.-" evidence="11"/>
<dbReference type="SUPFAM" id="SSF75138">
    <property type="entry name" value="HprK N-terminal domain-like"/>
    <property type="match status" value="1"/>
</dbReference>
<evidence type="ECO:0000256" key="5">
    <source>
        <dbReference type="ARBA" id="ARBA00022679"/>
    </source>
</evidence>
<evidence type="ECO:0000256" key="8">
    <source>
        <dbReference type="ARBA" id="ARBA00022840"/>
    </source>
</evidence>
<feature type="region of interest" description="Important for the catalytic mechanism of both phosphorylation and dephosphorylation" evidence="11">
    <location>
        <begin position="211"/>
        <end position="220"/>
    </location>
</feature>
<keyword evidence="7 11" id="KW-0418">Kinase</keyword>
<comment type="catalytic activity">
    <reaction evidence="1 11">
        <text>[HPr protein]-L-serine + ATP = [HPr protein]-O-phospho-L-serine + ADP + H(+)</text>
        <dbReference type="Rhea" id="RHEA:46600"/>
        <dbReference type="Rhea" id="RHEA-COMP:11602"/>
        <dbReference type="Rhea" id="RHEA-COMP:11603"/>
        <dbReference type="ChEBI" id="CHEBI:15378"/>
        <dbReference type="ChEBI" id="CHEBI:29999"/>
        <dbReference type="ChEBI" id="CHEBI:30616"/>
        <dbReference type="ChEBI" id="CHEBI:83421"/>
        <dbReference type="ChEBI" id="CHEBI:456216"/>
    </reaction>
</comment>
<dbReference type="Pfam" id="PF07475">
    <property type="entry name" value="Hpr_kinase_C"/>
    <property type="match status" value="1"/>
</dbReference>
<evidence type="ECO:0000256" key="1">
    <source>
        <dbReference type="ARBA" id="ARBA00001120"/>
    </source>
</evidence>
<evidence type="ECO:0000259" key="13">
    <source>
        <dbReference type="Pfam" id="PF02603"/>
    </source>
</evidence>
<keyword evidence="5 11" id="KW-0808">Transferase</keyword>
<dbReference type="PANTHER" id="PTHR30305:SF1">
    <property type="entry name" value="HPR KINASE_PHOSPHORYLASE"/>
    <property type="match status" value="1"/>
</dbReference>
<feature type="region of interest" description="Important for the catalytic mechanism of dephosphorylation" evidence="11">
    <location>
        <begin position="274"/>
        <end position="279"/>
    </location>
</feature>
<dbReference type="GO" id="GO:0005524">
    <property type="term" value="F:ATP binding"/>
    <property type="evidence" value="ECO:0007669"/>
    <property type="project" value="UniProtKB-UniRule"/>
</dbReference>
<evidence type="ECO:0000256" key="6">
    <source>
        <dbReference type="ARBA" id="ARBA00022741"/>
    </source>
</evidence>
<comment type="cofactor">
    <cofactor evidence="11">
        <name>Mg(2+)</name>
        <dbReference type="ChEBI" id="CHEBI:18420"/>
    </cofactor>
</comment>
<dbReference type="InterPro" id="IPR011126">
    <property type="entry name" value="Hpr_kin/Pase_Hpr_N"/>
</dbReference>
<accession>A0A2U8E5A0</accession>
<feature type="binding site" evidence="11">
    <location>
        <begin position="163"/>
        <end position="170"/>
    </location>
    <ligand>
        <name>ATP</name>
        <dbReference type="ChEBI" id="CHEBI:30616"/>
    </ligand>
</feature>
<evidence type="ECO:0000256" key="3">
    <source>
        <dbReference type="ARBA" id="ARBA00011643"/>
    </source>
</evidence>
<dbReference type="PANTHER" id="PTHR30305">
    <property type="entry name" value="PROTEIN YJDM-RELATED"/>
    <property type="match status" value="1"/>
</dbReference>
<dbReference type="InterPro" id="IPR011104">
    <property type="entry name" value="Hpr_kin/Pase_C"/>
</dbReference>
<keyword evidence="6 11" id="KW-0547">Nucleotide-binding</keyword>
<dbReference type="GO" id="GO:0000287">
    <property type="term" value="F:magnesium ion binding"/>
    <property type="evidence" value="ECO:0007669"/>
    <property type="project" value="UniProtKB-UniRule"/>
</dbReference>
<comment type="similarity">
    <text evidence="2 11">Belongs to the HPrK/P family.</text>
</comment>
<dbReference type="Gene3D" id="3.40.1390.20">
    <property type="entry name" value="HprK N-terminal domain-like"/>
    <property type="match status" value="1"/>
</dbReference>
<dbReference type="SUPFAM" id="SSF53795">
    <property type="entry name" value="PEP carboxykinase-like"/>
    <property type="match status" value="1"/>
</dbReference>
<dbReference type="EMBL" id="CP023004">
    <property type="protein sequence ID" value="AWI09935.1"/>
    <property type="molecule type" value="Genomic_DNA"/>
</dbReference>
<name>A0A2U8E5A0_9BACT</name>
<evidence type="ECO:0000256" key="11">
    <source>
        <dbReference type="HAMAP-Rule" id="MF_01249"/>
    </source>
</evidence>
<keyword evidence="8 11" id="KW-0067">ATP-binding</keyword>